<evidence type="ECO:0000313" key="2">
    <source>
        <dbReference type="Proteomes" id="UP000663570"/>
    </source>
</evidence>
<accession>A0ABX7M1C4</accession>
<proteinExistence type="predicted"/>
<dbReference type="Proteomes" id="UP000663570">
    <property type="component" value="Chromosome"/>
</dbReference>
<keyword evidence="2" id="KW-1185">Reference proteome</keyword>
<evidence type="ECO:0008006" key="3">
    <source>
        <dbReference type="Google" id="ProtNLM"/>
    </source>
</evidence>
<dbReference type="RefSeq" id="WP_206252376.1">
    <property type="nucleotide sequence ID" value="NZ_CP071060.1"/>
</dbReference>
<organism evidence="1 2">
    <name type="scientific">Niveibacterium microcysteis</name>
    <dbReference type="NCBI Taxonomy" id="2811415"/>
    <lineage>
        <taxon>Bacteria</taxon>
        <taxon>Pseudomonadati</taxon>
        <taxon>Pseudomonadota</taxon>
        <taxon>Betaproteobacteria</taxon>
        <taxon>Rhodocyclales</taxon>
        <taxon>Rhodocyclaceae</taxon>
        <taxon>Niveibacterium</taxon>
    </lineage>
</organism>
<evidence type="ECO:0000313" key="1">
    <source>
        <dbReference type="EMBL" id="QSI75104.1"/>
    </source>
</evidence>
<reference evidence="1 2" key="1">
    <citation type="submission" date="2021-02" db="EMBL/GenBank/DDBJ databases">
        <title>Niveibacterium changnyeongensis HC41.</title>
        <authorList>
            <person name="Kang M."/>
        </authorList>
    </citation>
    <scope>NUCLEOTIDE SEQUENCE [LARGE SCALE GENOMIC DNA]</scope>
    <source>
        <strain evidence="1 2">HC41</strain>
    </source>
</reference>
<dbReference type="EMBL" id="CP071060">
    <property type="protein sequence ID" value="QSI75104.1"/>
    <property type="molecule type" value="Genomic_DNA"/>
</dbReference>
<protein>
    <recommendedName>
        <fullName evidence="3">Circularly permuted type 2 ATP-grasp protein</fullName>
    </recommendedName>
</protein>
<sequence length="449" mass="49200">MPTPHAQRSNSASIASWLNQRCACVTLNRSQLQRELCGDPQDGALLAMVEDARPNLFSDTTVFVGERDLATMRAFVAAHERIVALPGWQSRVLADAPASAVTESAARSVFMGYDFHLGDDGPRLIEINTNAGGGLLNAALARAQFACCNAVRGEGGKLECGADVATEFLHMFRKEWRLARGDEPLAHIAIVDAAPASQYLLPEFLLFQRLFERAGIRTSICDPAELRVRDGRLYLGDDGIDLVYNRSTDFAFDQPESAALRQAWLGDLAVITPHPRAHALYADKRHLALLSDTDFLASIGVAASDIALCEQVVPATRRVERAEADTLWQTRREWFFKPASGFGSKAAYRGDKLTRRVFDEILAGDYVAQRIVSPSSRVKRVDGSSIELKSDLRAYAYCGQVQLFAARLYRGQTTNFRTPGGGFAAVASVPEAQRHAQCDALEAPQAKNR</sequence>
<dbReference type="SUPFAM" id="SSF56059">
    <property type="entry name" value="Glutathione synthetase ATP-binding domain-like"/>
    <property type="match status" value="1"/>
</dbReference>
<gene>
    <name evidence="1" type="ORF">JY500_11235</name>
</gene>
<name>A0ABX7M1C4_9RHOO</name>